<dbReference type="AlphaFoldDB" id="A0A3M2MDS2"/>
<dbReference type="Pfam" id="PF00480">
    <property type="entry name" value="ROK"/>
    <property type="match status" value="1"/>
</dbReference>
<keyword evidence="4" id="KW-1185">Reference proteome</keyword>
<dbReference type="Pfam" id="PF09339">
    <property type="entry name" value="HTH_IclR"/>
    <property type="match status" value="1"/>
</dbReference>
<dbReference type="InterPro" id="IPR011991">
    <property type="entry name" value="ArsR-like_HTH"/>
</dbReference>
<dbReference type="Proteomes" id="UP000282674">
    <property type="component" value="Unassembled WGS sequence"/>
</dbReference>
<dbReference type="CDD" id="cd00090">
    <property type="entry name" value="HTH_ARSR"/>
    <property type="match status" value="1"/>
</dbReference>
<dbReference type="Gene3D" id="1.10.10.10">
    <property type="entry name" value="Winged helix-like DNA-binding domain superfamily/Winged helix DNA-binding domain"/>
    <property type="match status" value="1"/>
</dbReference>
<evidence type="ECO:0000256" key="1">
    <source>
        <dbReference type="ARBA" id="ARBA00006479"/>
    </source>
</evidence>
<evidence type="ECO:0000313" key="3">
    <source>
        <dbReference type="EMBL" id="RMI46795.1"/>
    </source>
</evidence>
<dbReference type="PANTHER" id="PTHR18964:SF149">
    <property type="entry name" value="BIFUNCTIONAL UDP-N-ACETYLGLUCOSAMINE 2-EPIMERASE_N-ACETYLMANNOSAMINE KINASE"/>
    <property type="match status" value="1"/>
</dbReference>
<dbReference type="SUPFAM" id="SSF53067">
    <property type="entry name" value="Actin-like ATPase domain"/>
    <property type="match status" value="1"/>
</dbReference>
<dbReference type="InterPro" id="IPR000600">
    <property type="entry name" value="ROK"/>
</dbReference>
<proteinExistence type="inferred from homology"/>
<dbReference type="EMBL" id="RFFG01000007">
    <property type="protein sequence ID" value="RMI46795.1"/>
    <property type="molecule type" value="Genomic_DNA"/>
</dbReference>
<dbReference type="InterPro" id="IPR043129">
    <property type="entry name" value="ATPase_NBD"/>
</dbReference>
<comment type="similarity">
    <text evidence="1">Belongs to the ROK (NagC/XylR) family.</text>
</comment>
<dbReference type="InterPro" id="IPR036390">
    <property type="entry name" value="WH_DNA-bd_sf"/>
</dbReference>
<dbReference type="Gene3D" id="3.30.420.40">
    <property type="match status" value="2"/>
</dbReference>
<reference evidence="3 4" key="1">
    <citation type="submission" date="2018-10" db="EMBL/GenBank/DDBJ databases">
        <title>Isolation from soil.</title>
        <authorList>
            <person name="Hu J."/>
        </authorList>
    </citation>
    <scope>NUCLEOTIDE SEQUENCE [LARGE SCALE GENOMIC DNA]</scope>
    <source>
        <strain evidence="3 4">NEAU-Ht49</strain>
    </source>
</reference>
<comment type="caution">
    <text evidence="3">The sequence shown here is derived from an EMBL/GenBank/DDBJ whole genome shotgun (WGS) entry which is preliminary data.</text>
</comment>
<dbReference type="InterPro" id="IPR005471">
    <property type="entry name" value="Tscrpt_reg_IclR_N"/>
</dbReference>
<gene>
    <name evidence="3" type="ORF">EBO15_05485</name>
</gene>
<accession>A0A3M2MDS2</accession>
<evidence type="ECO:0000259" key="2">
    <source>
        <dbReference type="Pfam" id="PF09339"/>
    </source>
</evidence>
<name>A0A3M2MDS2_9ACTN</name>
<dbReference type="GO" id="GO:0003700">
    <property type="term" value="F:DNA-binding transcription factor activity"/>
    <property type="evidence" value="ECO:0007669"/>
    <property type="project" value="InterPro"/>
</dbReference>
<organism evidence="3 4">
    <name type="scientific">Actinomadura harenae</name>
    <dbReference type="NCBI Taxonomy" id="2483351"/>
    <lineage>
        <taxon>Bacteria</taxon>
        <taxon>Bacillati</taxon>
        <taxon>Actinomycetota</taxon>
        <taxon>Actinomycetes</taxon>
        <taxon>Streptosporangiales</taxon>
        <taxon>Thermomonosporaceae</taxon>
        <taxon>Actinomadura</taxon>
    </lineage>
</organism>
<protein>
    <submittedName>
        <fullName evidence="3">ROK family protein</fullName>
    </submittedName>
</protein>
<dbReference type="PANTHER" id="PTHR18964">
    <property type="entry name" value="ROK (REPRESSOR, ORF, KINASE) FAMILY"/>
    <property type="match status" value="1"/>
</dbReference>
<feature type="domain" description="HTH iclR-type" evidence="2">
    <location>
        <begin position="54"/>
        <end position="87"/>
    </location>
</feature>
<dbReference type="InterPro" id="IPR036388">
    <property type="entry name" value="WH-like_DNA-bd_sf"/>
</dbReference>
<dbReference type="SUPFAM" id="SSF46785">
    <property type="entry name" value="Winged helix' DNA-binding domain"/>
    <property type="match status" value="1"/>
</dbReference>
<evidence type="ECO:0000313" key="4">
    <source>
        <dbReference type="Proteomes" id="UP000282674"/>
    </source>
</evidence>
<sequence length="426" mass="44038">MRRSGSGTRWTPADAVLGGPGVTAAIGRPVASTTSVLRVMNERAVYERIRELGPVSRPEVARETGLSKPTVSLALADLERAGLVRTVGHRTGHAGRAAMLYEIHPDAGRAVGIDVGREWVRAALCGLDGKVLVRRDVRSRAGGPGELTDQLVALVDELAAEAGCAPADLTHIVIGTPGVHDTGEHRLRLAPNLPGWDVPGVTRDLVGRLPAPVLVENDIALAALGEQAHGLGRGVPDFVFLSVGTGLGMGIVLNGELFRGARGAAGEIAFLPLVETDPLTRAPGARRHGMLESVLSAAGLVATARRLGMPGRLTTAGVYDAARAGDPLAAEAVRYEAGNVCRALASVIAVLDPRLVVIGGGLVRHGQDVLLDAVRERLADMTPLDPPPVEPSALGADATVLGALAIGVTTAMDIVFHRTVAEPAVG</sequence>